<evidence type="ECO:0000256" key="4">
    <source>
        <dbReference type="ARBA" id="ARBA00023136"/>
    </source>
</evidence>
<evidence type="ECO:0000256" key="2">
    <source>
        <dbReference type="ARBA" id="ARBA00006275"/>
    </source>
</evidence>
<dbReference type="EMBL" id="CP042435">
    <property type="protein sequence ID" value="QEC68620.1"/>
    <property type="molecule type" value="Genomic_DNA"/>
</dbReference>
<evidence type="ECO:0000313" key="8">
    <source>
        <dbReference type="Proteomes" id="UP000321533"/>
    </source>
</evidence>
<comment type="subcellular location">
    <subcellularLocation>
        <location evidence="1">Cell outer membrane</location>
    </subcellularLocation>
</comment>
<sequence>MKHIKILFFSFLIGAFFSCTKLDETFRSELSQNTSGSVTAGELLINAYNSLGTFQTGNIWHLEEHTSDEILGPTRGPDWDDNGQWRALHAHTWNADHGIVSGAFSDLLSAQFAASNVLQFNPSAQQAAEARFIRALTVFFVLDGWGQVPYREDLNDYRLDPTTLKGTEAADFVISELNAILNDLPDSGPAYTANKNAARFLLMKTYLNYGAFADRANPSFDAGNMNQVITLADQIIGSGKYALSADYYDNFSPDNDTKSTENIFTLYNQNGDRGGNVQGTWFQISHYNMDPGGWNGFATLSDFYDKFEPTDKRIGEEYIYPGARPNPGHRRNVGFFIGQQYNLTTDAALQDRKGNPLSFTREVSLRETGNNLEVTGIRAVKYAYDYNHYNSQNNNDWALFRYADVLLMKAEALLRTGDASGALDIVNSLRTARGASSLTSLNEANLLDERGREFYWEGWRRQDLIRFGKYLDLWQEKTADDPKNLLFPIPSNQLAVNANLEQNPGY</sequence>
<dbReference type="AlphaFoldDB" id="A0A5B8VAX5"/>
<dbReference type="KEGG" id="pgin:FRZ67_15370"/>
<keyword evidence="5" id="KW-0998">Cell outer membrane</keyword>
<dbReference type="OrthoDB" id="9783641at2"/>
<dbReference type="RefSeq" id="WP_147190826.1">
    <property type="nucleotide sequence ID" value="NZ_CP042435.1"/>
</dbReference>
<gene>
    <name evidence="7" type="ORF">FRZ67_15370</name>
</gene>
<evidence type="ECO:0000256" key="3">
    <source>
        <dbReference type="ARBA" id="ARBA00022729"/>
    </source>
</evidence>
<dbReference type="InterPro" id="IPR011990">
    <property type="entry name" value="TPR-like_helical_dom_sf"/>
</dbReference>
<keyword evidence="3" id="KW-0732">Signal</keyword>
<dbReference type="InterPro" id="IPR012944">
    <property type="entry name" value="SusD_RagB_dom"/>
</dbReference>
<keyword evidence="8" id="KW-1185">Reference proteome</keyword>
<proteinExistence type="inferred from homology"/>
<evidence type="ECO:0000259" key="6">
    <source>
        <dbReference type="Pfam" id="PF07980"/>
    </source>
</evidence>
<organism evidence="7 8">
    <name type="scientific">Panacibacter ginsenosidivorans</name>
    <dbReference type="NCBI Taxonomy" id="1813871"/>
    <lineage>
        <taxon>Bacteria</taxon>
        <taxon>Pseudomonadati</taxon>
        <taxon>Bacteroidota</taxon>
        <taxon>Chitinophagia</taxon>
        <taxon>Chitinophagales</taxon>
        <taxon>Chitinophagaceae</taxon>
        <taxon>Panacibacter</taxon>
    </lineage>
</organism>
<keyword evidence="4" id="KW-0472">Membrane</keyword>
<dbReference type="SUPFAM" id="SSF48452">
    <property type="entry name" value="TPR-like"/>
    <property type="match status" value="1"/>
</dbReference>
<name>A0A5B8VAX5_9BACT</name>
<dbReference type="Proteomes" id="UP000321533">
    <property type="component" value="Chromosome"/>
</dbReference>
<evidence type="ECO:0000313" key="7">
    <source>
        <dbReference type="EMBL" id="QEC68620.1"/>
    </source>
</evidence>
<protein>
    <submittedName>
        <fullName evidence="7">RagB/SusD family nutrient uptake outer membrane protein</fullName>
    </submittedName>
</protein>
<dbReference type="Gene3D" id="1.25.40.390">
    <property type="match status" value="1"/>
</dbReference>
<accession>A0A5B8VAX5</accession>
<dbReference type="PROSITE" id="PS51257">
    <property type="entry name" value="PROKAR_LIPOPROTEIN"/>
    <property type="match status" value="1"/>
</dbReference>
<comment type="similarity">
    <text evidence="2">Belongs to the SusD family.</text>
</comment>
<dbReference type="Pfam" id="PF07980">
    <property type="entry name" value="SusD_RagB"/>
    <property type="match status" value="1"/>
</dbReference>
<reference evidence="7 8" key="1">
    <citation type="journal article" date="2016" name="Int. J. Syst. Evol. Microbiol.">
        <title>Panacibacter ginsenosidivorans gen. nov., sp. nov., with ginsenoside converting activity isolated from soil of a ginseng field.</title>
        <authorList>
            <person name="Siddiqi M.Z."/>
            <person name="Muhammad Shafi S."/>
            <person name="Choi K.D."/>
            <person name="Im W.T."/>
        </authorList>
    </citation>
    <scope>NUCLEOTIDE SEQUENCE [LARGE SCALE GENOMIC DNA]</scope>
    <source>
        <strain evidence="7 8">Gsoil1550</strain>
    </source>
</reference>
<dbReference type="GO" id="GO:0009279">
    <property type="term" value="C:cell outer membrane"/>
    <property type="evidence" value="ECO:0007669"/>
    <property type="project" value="UniProtKB-SubCell"/>
</dbReference>
<evidence type="ECO:0000256" key="1">
    <source>
        <dbReference type="ARBA" id="ARBA00004442"/>
    </source>
</evidence>
<feature type="domain" description="RagB/SusD" evidence="6">
    <location>
        <begin position="244"/>
        <end position="475"/>
    </location>
</feature>
<evidence type="ECO:0000256" key="5">
    <source>
        <dbReference type="ARBA" id="ARBA00023237"/>
    </source>
</evidence>